<feature type="compositionally biased region" description="Low complexity" evidence="1">
    <location>
        <begin position="440"/>
        <end position="450"/>
    </location>
</feature>
<gene>
    <name evidence="3" type="ORF">DUNSADRAFT_4007</name>
</gene>
<dbReference type="InterPro" id="IPR015943">
    <property type="entry name" value="WD40/YVTN_repeat-like_dom_sf"/>
</dbReference>
<feature type="compositionally biased region" description="Pro residues" evidence="1">
    <location>
        <begin position="451"/>
        <end position="462"/>
    </location>
</feature>
<feature type="compositionally biased region" description="Pro residues" evidence="1">
    <location>
        <begin position="353"/>
        <end position="388"/>
    </location>
</feature>
<evidence type="ECO:0000313" key="4">
    <source>
        <dbReference type="Proteomes" id="UP000815325"/>
    </source>
</evidence>
<feature type="compositionally biased region" description="Low complexity" evidence="1">
    <location>
        <begin position="413"/>
        <end position="429"/>
    </location>
</feature>
<evidence type="ECO:0000313" key="3">
    <source>
        <dbReference type="EMBL" id="KAF5837697.1"/>
    </source>
</evidence>
<dbReference type="Gene3D" id="2.130.10.10">
    <property type="entry name" value="YVTN repeat-like/Quinoprotein amine dehydrogenase"/>
    <property type="match status" value="1"/>
</dbReference>
<protein>
    <recommendedName>
        <fullName evidence="2">RSE1/DDB1/CPSF1 first beta-propeller domain-containing protein</fullName>
    </recommendedName>
</protein>
<feature type="compositionally biased region" description="Polar residues" evidence="1">
    <location>
        <begin position="390"/>
        <end position="400"/>
    </location>
</feature>
<evidence type="ECO:0000259" key="2">
    <source>
        <dbReference type="Pfam" id="PF10433"/>
    </source>
</evidence>
<proteinExistence type="predicted"/>
<dbReference type="EMBL" id="MU069606">
    <property type="protein sequence ID" value="KAF5837697.1"/>
    <property type="molecule type" value="Genomic_DNA"/>
</dbReference>
<feature type="compositionally biased region" description="Polar residues" evidence="1">
    <location>
        <begin position="539"/>
        <end position="553"/>
    </location>
</feature>
<sequence>MALHDGDTDPLAVGRHTQQNQAYVCQTLASPSSIQPLSCAGSFRRHDVKDVVISRGSHLEVRNADTLELNNSQPVHGDIYDLQLFPSYSCAGQAQDLLVMLSSSNNVSVLCFSNTINRFIAVQYIQMPSPVSSQPDLLGHLLTVAPCGSAVAVALADGTIALLPSACVTPQDGFAEAASCAARSLQALGTPSGRHAMTAGDRCEEESDSQSSGWAHRVSRKGNQGSSGGNSSLSSSSGCKVFHSTPTLVHLQQQHPGLGHTIWDLQFLGGPNLDAGIGVEEDHGLGRDASAGGRGRGRQGRSNELSQETKQLSLAVLMHRHLQCTSELRLLRCGLAQHAQPHERPSTSHSPSPHTPSPTPASPQPQSAPSPVPPSSTAPHPPPPPPQLPWRSQTADSTQPRPHLPPHAAQLRPQTQQPHTTQPPSHATQLTSFHPPPHAAQPTPQTSTPATPSPPSPQPPQLPRDHSLSVQAPHCSVACAGVVLLSHKGHLGAPTSLLPVPGTALGLILLGTRSLVPIDLSAMVPIPQQQQQQQQQQQPRSISPMSGIQWNTN</sequence>
<reference evidence="3" key="1">
    <citation type="submission" date="2017-08" db="EMBL/GenBank/DDBJ databases">
        <authorList>
            <person name="Polle J.E."/>
            <person name="Barry K."/>
            <person name="Cushman J."/>
            <person name="Schmutz J."/>
            <person name="Tran D."/>
            <person name="Hathwaick L.T."/>
            <person name="Yim W.C."/>
            <person name="Jenkins J."/>
            <person name="Mckie-Krisberg Z.M."/>
            <person name="Prochnik S."/>
            <person name="Lindquist E."/>
            <person name="Dockter R.B."/>
            <person name="Adam C."/>
            <person name="Molina H."/>
            <person name="Bunkerborg J."/>
            <person name="Jin E."/>
            <person name="Buchheim M."/>
            <person name="Magnuson J."/>
        </authorList>
    </citation>
    <scope>NUCLEOTIDE SEQUENCE</scope>
    <source>
        <strain evidence="3">CCAP 19/18</strain>
    </source>
</reference>
<feature type="region of interest" description="Disordered" evidence="1">
    <location>
        <begin position="337"/>
        <end position="469"/>
    </location>
</feature>
<accession>A0ABQ7GSU5</accession>
<dbReference type="InterPro" id="IPR050358">
    <property type="entry name" value="RSE1/DDB1/CFT1"/>
</dbReference>
<dbReference type="Pfam" id="PF10433">
    <property type="entry name" value="Beta-prop_RSE1_1st"/>
    <property type="match status" value="1"/>
</dbReference>
<evidence type="ECO:0000256" key="1">
    <source>
        <dbReference type="SAM" id="MobiDB-lite"/>
    </source>
</evidence>
<name>A0ABQ7GSU5_DUNSA</name>
<feature type="region of interest" description="Disordered" evidence="1">
    <location>
        <begin position="527"/>
        <end position="553"/>
    </location>
</feature>
<comment type="caution">
    <text evidence="3">The sequence shown here is derived from an EMBL/GenBank/DDBJ whole genome shotgun (WGS) entry which is preliminary data.</text>
</comment>
<feature type="region of interest" description="Disordered" evidence="1">
    <location>
        <begin position="279"/>
        <end position="307"/>
    </location>
</feature>
<dbReference type="InterPro" id="IPR018846">
    <property type="entry name" value="Beta-prop_RSE1/DDB1/CPSF1_1st"/>
</dbReference>
<feature type="compositionally biased region" description="Low complexity" evidence="1">
    <location>
        <begin position="528"/>
        <end position="538"/>
    </location>
</feature>
<organism evidence="3 4">
    <name type="scientific">Dunaliella salina</name>
    <name type="common">Green alga</name>
    <name type="synonym">Protococcus salinus</name>
    <dbReference type="NCBI Taxonomy" id="3046"/>
    <lineage>
        <taxon>Eukaryota</taxon>
        <taxon>Viridiplantae</taxon>
        <taxon>Chlorophyta</taxon>
        <taxon>core chlorophytes</taxon>
        <taxon>Chlorophyceae</taxon>
        <taxon>CS clade</taxon>
        <taxon>Chlamydomonadales</taxon>
        <taxon>Dunaliellaceae</taxon>
        <taxon>Dunaliella</taxon>
    </lineage>
</organism>
<feature type="domain" description="RSE1/DDB1/CPSF1 first beta-propeller" evidence="2">
    <location>
        <begin position="39"/>
        <end position="164"/>
    </location>
</feature>
<feature type="compositionally biased region" description="Low complexity" evidence="1">
    <location>
        <begin position="229"/>
        <end position="238"/>
    </location>
</feature>
<dbReference type="Proteomes" id="UP000815325">
    <property type="component" value="Unassembled WGS sequence"/>
</dbReference>
<keyword evidence="4" id="KW-1185">Reference proteome</keyword>
<dbReference type="PANTHER" id="PTHR10644">
    <property type="entry name" value="DNA REPAIR/RNA PROCESSING CPSF FAMILY"/>
    <property type="match status" value="1"/>
</dbReference>
<feature type="region of interest" description="Disordered" evidence="1">
    <location>
        <begin position="191"/>
        <end position="238"/>
    </location>
</feature>